<evidence type="ECO:0000313" key="2">
    <source>
        <dbReference type="EMBL" id="KAL1507128.1"/>
    </source>
</evidence>
<accession>A0AB34IVD0</accession>
<gene>
    <name evidence="2" type="ORF">AB1Y20_007982</name>
</gene>
<dbReference type="Proteomes" id="UP001515480">
    <property type="component" value="Unassembled WGS sequence"/>
</dbReference>
<dbReference type="EMBL" id="JBGBPQ010000018">
    <property type="protein sequence ID" value="KAL1507128.1"/>
    <property type="molecule type" value="Genomic_DNA"/>
</dbReference>
<dbReference type="AlphaFoldDB" id="A0AB34IVD0"/>
<reference evidence="2 3" key="1">
    <citation type="journal article" date="2024" name="Science">
        <title>Giant polyketide synthase enzymes in the biosynthesis of giant marine polyether toxins.</title>
        <authorList>
            <person name="Fallon T.R."/>
            <person name="Shende V.V."/>
            <person name="Wierzbicki I.H."/>
            <person name="Pendleton A.L."/>
            <person name="Watervoot N.F."/>
            <person name="Auber R.P."/>
            <person name="Gonzalez D.J."/>
            <person name="Wisecaver J.H."/>
            <person name="Moore B.S."/>
        </authorList>
    </citation>
    <scope>NUCLEOTIDE SEQUENCE [LARGE SCALE GENOMIC DNA]</scope>
    <source>
        <strain evidence="2 3">12B1</strain>
    </source>
</reference>
<comment type="caution">
    <text evidence="2">The sequence shown here is derived from an EMBL/GenBank/DDBJ whole genome shotgun (WGS) entry which is preliminary data.</text>
</comment>
<keyword evidence="3" id="KW-1185">Reference proteome</keyword>
<feature type="region of interest" description="Disordered" evidence="1">
    <location>
        <begin position="191"/>
        <end position="255"/>
    </location>
</feature>
<protein>
    <submittedName>
        <fullName evidence="2">Uncharacterized protein</fullName>
    </submittedName>
</protein>
<name>A0AB34IVD0_PRYPA</name>
<feature type="region of interest" description="Disordered" evidence="1">
    <location>
        <begin position="23"/>
        <end position="42"/>
    </location>
</feature>
<feature type="compositionally biased region" description="Pro residues" evidence="1">
    <location>
        <begin position="244"/>
        <end position="255"/>
    </location>
</feature>
<evidence type="ECO:0000313" key="3">
    <source>
        <dbReference type="Proteomes" id="UP001515480"/>
    </source>
</evidence>
<proteinExistence type="predicted"/>
<organism evidence="2 3">
    <name type="scientific">Prymnesium parvum</name>
    <name type="common">Toxic golden alga</name>
    <dbReference type="NCBI Taxonomy" id="97485"/>
    <lineage>
        <taxon>Eukaryota</taxon>
        <taxon>Haptista</taxon>
        <taxon>Haptophyta</taxon>
        <taxon>Prymnesiophyceae</taxon>
        <taxon>Prymnesiales</taxon>
        <taxon>Prymnesiaceae</taxon>
        <taxon>Prymnesium</taxon>
    </lineage>
</organism>
<evidence type="ECO:0000256" key="1">
    <source>
        <dbReference type="SAM" id="MobiDB-lite"/>
    </source>
</evidence>
<sequence length="255" mass="27960">MANDGAKKLSDLVKKKRKGVCCDSCSGSERERRYGTESDNQYVPPSVQVLPIPPPYVPPDFDGMYKMRTLYTKRLDDVNDTLLRARQQVRLYDQLRQDRLGKTTGMGGVITQALGTVDNLEQLRDSIIPGRRIYTDRHITRNTVANAYNSVMAQAGLTPEPTAGVTKSVLIDRIIDAGVDPNDLRDVIMSSYQPFVPPPDRTTSTRTPRGGSSSTSTRTQPPPDRTTSTRTPQGGSSSTSTRTQPPPTPPTTAPP</sequence>
<feature type="compositionally biased region" description="Low complexity" evidence="1">
    <location>
        <begin position="201"/>
        <end position="243"/>
    </location>
</feature>